<evidence type="ECO:0000313" key="6">
    <source>
        <dbReference type="EMBL" id="NEX20231.1"/>
    </source>
</evidence>
<comment type="caution">
    <text evidence="6">The sequence shown here is derived from an EMBL/GenBank/DDBJ whole genome shotgun (WGS) entry which is preliminary data.</text>
</comment>
<comment type="subunit">
    <text evidence="3">Homodimer.</text>
</comment>
<evidence type="ECO:0000259" key="5">
    <source>
        <dbReference type="Pfam" id="PF13649"/>
    </source>
</evidence>
<feature type="binding site" evidence="3 4">
    <location>
        <begin position="66"/>
        <end position="68"/>
    </location>
    <ligand>
        <name>S-adenosyl-L-methionine</name>
        <dbReference type="ChEBI" id="CHEBI:59789"/>
    </ligand>
</feature>
<sequence>MIQSDPDDLFDRPEVSVRPFEFDADVARVFPDMVRRSVPGYAELVGLSGLIARRVARSGTRCYDLGCSLGAVTRSILRQTGPDVVIVAVDNAPAMVDGLRVRLQDVPGADRVEAVCADIQAVAIEQASVVVLNLTLQFVPVTERLALLARIRGGLVPGGVLVLAEKMAVPDDRGGALLTALHEDFKRANGYSELAISRKRSALEQVLVPERIETHEQRIEDAGFAGHCRWFQSLNFVAWVAWT</sequence>
<dbReference type="GO" id="GO:0016743">
    <property type="term" value="F:carboxyl- or carbamoyltransferase activity"/>
    <property type="evidence" value="ECO:0007669"/>
    <property type="project" value="UniProtKB-UniRule"/>
</dbReference>
<comment type="function">
    <text evidence="3">Catalyzes the conversion of S-adenosyl-L-methionine (SAM) to carboxy-S-adenosyl-L-methionine (Cx-SAM).</text>
</comment>
<dbReference type="EC" id="2.1.3.-" evidence="3"/>
<dbReference type="SUPFAM" id="SSF53335">
    <property type="entry name" value="S-adenosyl-L-methionine-dependent methyltransferases"/>
    <property type="match status" value="1"/>
</dbReference>
<feature type="binding site" evidence="3 4">
    <location>
        <begin position="90"/>
        <end position="91"/>
    </location>
    <ligand>
        <name>S-adenosyl-L-methionine</name>
        <dbReference type="ChEBI" id="CHEBI:59789"/>
    </ligand>
</feature>
<keyword evidence="7" id="KW-1185">Reference proteome</keyword>
<reference evidence="7" key="1">
    <citation type="journal article" date="2020" name="Microbiol. Resour. Announc.">
        <title>Draft Genome Sequences of Thiorhodococcus mannitoliphagus and Thiorhodococcus minor, Purple Sulfur Photosynthetic Bacteria in the Gammaproteobacterial Family Chromatiaceae.</title>
        <authorList>
            <person name="Aviles F.A."/>
            <person name="Meyer T.E."/>
            <person name="Kyndt J.A."/>
        </authorList>
    </citation>
    <scope>NUCLEOTIDE SEQUENCE [LARGE SCALE GENOMIC DNA]</scope>
    <source>
        <strain evidence="7">DSM 18266</strain>
    </source>
</reference>
<evidence type="ECO:0000256" key="2">
    <source>
        <dbReference type="ARBA" id="ARBA00022691"/>
    </source>
</evidence>
<evidence type="ECO:0000256" key="1">
    <source>
        <dbReference type="ARBA" id="ARBA00022679"/>
    </source>
</evidence>
<name>A0A6P1DTG5_9GAMM</name>
<keyword evidence="1 3" id="KW-0808">Transferase</keyword>
<keyword evidence="2 3" id="KW-0949">S-adenosyl-L-methionine</keyword>
<dbReference type="GO" id="GO:1904047">
    <property type="term" value="F:S-adenosyl-L-methionine binding"/>
    <property type="evidence" value="ECO:0007669"/>
    <property type="project" value="UniProtKB-UniRule"/>
</dbReference>
<feature type="binding site" evidence="3 4">
    <location>
        <begin position="118"/>
        <end position="119"/>
    </location>
    <ligand>
        <name>S-adenosyl-L-methionine</name>
        <dbReference type="ChEBI" id="CHEBI:59789"/>
    </ligand>
</feature>
<evidence type="ECO:0000256" key="4">
    <source>
        <dbReference type="PIRSR" id="PIRSR006325-1"/>
    </source>
</evidence>
<dbReference type="InterPro" id="IPR029063">
    <property type="entry name" value="SAM-dependent_MTases_sf"/>
</dbReference>
<feature type="binding site" evidence="3">
    <location>
        <position position="200"/>
    </location>
    <ligand>
        <name>S-adenosyl-L-methionine</name>
        <dbReference type="ChEBI" id="CHEBI:59789"/>
    </ligand>
</feature>
<dbReference type="EMBL" id="JAAIJR010000024">
    <property type="protein sequence ID" value="NEX20231.1"/>
    <property type="molecule type" value="Genomic_DNA"/>
</dbReference>
<comment type="catalytic activity">
    <reaction evidence="3">
        <text>prephenate + S-adenosyl-L-methionine = carboxy-S-adenosyl-L-methionine + 3-phenylpyruvate + H2O</text>
        <dbReference type="Rhea" id="RHEA:51692"/>
        <dbReference type="ChEBI" id="CHEBI:15377"/>
        <dbReference type="ChEBI" id="CHEBI:18005"/>
        <dbReference type="ChEBI" id="CHEBI:29934"/>
        <dbReference type="ChEBI" id="CHEBI:59789"/>
        <dbReference type="ChEBI" id="CHEBI:134278"/>
    </reaction>
</comment>
<accession>A0A6P1DTG5</accession>
<feature type="binding site" evidence="3 4">
    <location>
        <position position="41"/>
    </location>
    <ligand>
        <name>S-adenosyl-L-methionine</name>
        <dbReference type="ChEBI" id="CHEBI:59789"/>
    </ligand>
</feature>
<dbReference type="Proteomes" id="UP000471640">
    <property type="component" value="Unassembled WGS sequence"/>
</dbReference>
<proteinExistence type="inferred from homology"/>
<evidence type="ECO:0000313" key="7">
    <source>
        <dbReference type="Proteomes" id="UP000471640"/>
    </source>
</evidence>
<dbReference type="HAMAP" id="MF_01589">
    <property type="entry name" value="Cx_SAM_synthase"/>
    <property type="match status" value="1"/>
</dbReference>
<dbReference type="Pfam" id="PF13649">
    <property type="entry name" value="Methyltransf_25"/>
    <property type="match status" value="1"/>
</dbReference>
<dbReference type="PANTHER" id="PTHR43861">
    <property type="entry name" value="TRANS-ACONITATE 2-METHYLTRANSFERASE-RELATED"/>
    <property type="match status" value="1"/>
</dbReference>
<dbReference type="Gene3D" id="3.40.50.150">
    <property type="entry name" value="Vaccinia Virus protein VP39"/>
    <property type="match status" value="1"/>
</dbReference>
<reference evidence="6 7" key="2">
    <citation type="submission" date="2020-02" db="EMBL/GenBank/DDBJ databases">
        <title>Genome sequences of Thiorhodococcus mannitoliphagus and Thiorhodococcus minor, purple sulfur photosynthetic bacteria in the gammaproteobacterial family, Chromatiaceae.</title>
        <authorList>
            <person name="Aviles F.A."/>
            <person name="Meyer T.E."/>
            <person name="Kyndt J.A."/>
        </authorList>
    </citation>
    <scope>NUCLEOTIDE SEQUENCE [LARGE SCALE GENOMIC DNA]</scope>
    <source>
        <strain evidence="6 7">DSM 18266</strain>
    </source>
</reference>
<feature type="binding site" evidence="3 4">
    <location>
        <position position="133"/>
    </location>
    <ligand>
        <name>S-adenosyl-L-methionine</name>
        <dbReference type="ChEBI" id="CHEBI:59789"/>
    </ligand>
</feature>
<protein>
    <recommendedName>
        <fullName evidence="3">Carboxy-S-adenosyl-L-methionine synthase</fullName>
        <shortName evidence="3">Cx-SAM synthase</shortName>
        <ecNumber evidence="3">2.1.3.-</ecNumber>
    </recommendedName>
</protein>
<dbReference type="CDD" id="cd02440">
    <property type="entry name" value="AdoMet_MTases"/>
    <property type="match status" value="1"/>
</dbReference>
<evidence type="ECO:0000256" key="3">
    <source>
        <dbReference type="HAMAP-Rule" id="MF_01589"/>
    </source>
</evidence>
<organism evidence="6 7">
    <name type="scientific">Thiorhodococcus mannitoliphagus</name>
    <dbReference type="NCBI Taxonomy" id="329406"/>
    <lineage>
        <taxon>Bacteria</taxon>
        <taxon>Pseudomonadati</taxon>
        <taxon>Pseudomonadota</taxon>
        <taxon>Gammaproteobacteria</taxon>
        <taxon>Chromatiales</taxon>
        <taxon>Chromatiaceae</taxon>
        <taxon>Thiorhodococcus</taxon>
    </lineage>
</organism>
<dbReference type="PANTHER" id="PTHR43861:SF2">
    <property type="entry name" value="CARBOXY-S-ADENOSYL-L-METHIONINE SYNTHASE"/>
    <property type="match status" value="1"/>
</dbReference>
<dbReference type="NCBIfam" id="TIGR00740">
    <property type="entry name" value="carboxy-S-adenosyl-L-methionine synthase CmoA"/>
    <property type="match status" value="1"/>
</dbReference>
<dbReference type="InterPro" id="IPR041698">
    <property type="entry name" value="Methyltransf_25"/>
</dbReference>
<dbReference type="PIRSF" id="PIRSF006325">
    <property type="entry name" value="MeTrfase_bac"/>
    <property type="match status" value="1"/>
</dbReference>
<feature type="domain" description="Methyltransferase" evidence="5">
    <location>
        <begin position="64"/>
        <end position="159"/>
    </location>
</feature>
<comment type="similarity">
    <text evidence="3">Belongs to the class I-like SAM-binding methyltransferase superfamily. Cx-SAM synthase family.</text>
</comment>
<gene>
    <name evidence="3 6" type="primary">cmoA</name>
    <name evidence="6" type="ORF">G3480_07875</name>
</gene>
<dbReference type="GO" id="GO:0002098">
    <property type="term" value="P:tRNA wobble uridine modification"/>
    <property type="evidence" value="ECO:0007669"/>
    <property type="project" value="InterPro"/>
</dbReference>
<dbReference type="AlphaFoldDB" id="A0A6P1DTG5"/>
<dbReference type="InterPro" id="IPR005271">
    <property type="entry name" value="CmoA"/>
</dbReference>